<reference evidence="3 4" key="1">
    <citation type="submission" date="2017-06" db="EMBL/GenBank/DDBJ databases">
        <title>Comparative genomic analysis of Ambrosia Fusariam Clade fungi.</title>
        <authorList>
            <person name="Stajich J.E."/>
            <person name="Carrillo J."/>
            <person name="Kijimoto T."/>
            <person name="Eskalen A."/>
            <person name="O'Donnell K."/>
            <person name="Kasson M."/>
        </authorList>
    </citation>
    <scope>NUCLEOTIDE SEQUENCE [LARGE SCALE GENOMIC DNA]</scope>
    <source>
        <strain evidence="3">UCR3666</strain>
    </source>
</reference>
<dbReference type="PANTHER" id="PTHR33339:SF1">
    <property type="entry name" value="LYSM DOMAIN-CONTAINING PROTEIN"/>
    <property type="match status" value="1"/>
</dbReference>
<dbReference type="Pfam" id="PF25278">
    <property type="entry name" value="DUF7872"/>
    <property type="match status" value="2"/>
</dbReference>
<name>A0A3M2S2T5_9HYPO</name>
<sequence length="394" mass="42272">MHFKAPLLFASLLAVEVATATPVALPQGTGDGADSCPSEPLTQATWTDQKVDEFLTAAASNITTNHVQGLASLLGAPNFFCGLDKFCHAGQPCLPVELPGWYALVAIQNYNSYMNSLNTAISFAASIMSLEMPAVVADLWPAPEDNVTPMQDVYSMITLGLSVVPFTGTLAQGAAISQSVIGFLSGKLKAPEKPDLFVKWSDVGTSISTAVKDYQAVISKSLQTTLNAEIDDATSGINSVLAGGGFLGVAQNFTQAEMQESIINNMKLRSIALALQGQKAFVYRSYNGCFADRASRHCATVNGQEVQYALRIGDEEGTEIAQKIIDKYGISPDIFLKGPSDCFDEHKQQLFTPELLTADPKAPCVFNLPVCTFNSDTFSGRTIRENCKLQEIDV</sequence>
<gene>
    <name evidence="3" type="ORF">CDV36_008544</name>
</gene>
<dbReference type="Proteomes" id="UP000277212">
    <property type="component" value="Unassembled WGS sequence"/>
</dbReference>
<keyword evidence="1" id="KW-0732">Signal</keyword>
<dbReference type="EMBL" id="NKUJ01000155">
    <property type="protein sequence ID" value="RMJ11824.1"/>
    <property type="molecule type" value="Genomic_DNA"/>
</dbReference>
<evidence type="ECO:0000313" key="3">
    <source>
        <dbReference type="EMBL" id="RMJ11824.1"/>
    </source>
</evidence>
<feature type="signal peptide" evidence="1">
    <location>
        <begin position="1"/>
        <end position="20"/>
    </location>
</feature>
<protein>
    <recommendedName>
        <fullName evidence="2">DUF7872 domain-containing protein</fullName>
    </recommendedName>
</protein>
<accession>A0A3M2S2T5</accession>
<dbReference type="PANTHER" id="PTHR33339">
    <property type="entry name" value="LYSM DOMAIN-CONTAINING PROTEIN"/>
    <property type="match status" value="1"/>
</dbReference>
<evidence type="ECO:0000259" key="2">
    <source>
        <dbReference type="Pfam" id="PF25278"/>
    </source>
</evidence>
<dbReference type="AlphaFoldDB" id="A0A3M2S2T5"/>
<feature type="domain" description="DUF7872" evidence="2">
    <location>
        <begin position="191"/>
        <end position="290"/>
    </location>
</feature>
<dbReference type="STRING" id="2010991.A0A3M2S2T5"/>
<evidence type="ECO:0000256" key="1">
    <source>
        <dbReference type="SAM" id="SignalP"/>
    </source>
</evidence>
<proteinExistence type="predicted"/>
<dbReference type="OrthoDB" id="2501761at2759"/>
<organism evidence="3 4">
    <name type="scientific">Fusarium kuroshium</name>
    <dbReference type="NCBI Taxonomy" id="2010991"/>
    <lineage>
        <taxon>Eukaryota</taxon>
        <taxon>Fungi</taxon>
        <taxon>Dikarya</taxon>
        <taxon>Ascomycota</taxon>
        <taxon>Pezizomycotina</taxon>
        <taxon>Sordariomycetes</taxon>
        <taxon>Hypocreomycetidae</taxon>
        <taxon>Hypocreales</taxon>
        <taxon>Nectriaceae</taxon>
        <taxon>Fusarium</taxon>
        <taxon>Fusarium solani species complex</taxon>
    </lineage>
</organism>
<dbReference type="InterPro" id="IPR057194">
    <property type="entry name" value="DUF7872"/>
</dbReference>
<evidence type="ECO:0000313" key="4">
    <source>
        <dbReference type="Proteomes" id="UP000277212"/>
    </source>
</evidence>
<keyword evidence="4" id="KW-1185">Reference proteome</keyword>
<feature type="domain" description="DUF7872" evidence="2">
    <location>
        <begin position="320"/>
        <end position="377"/>
    </location>
</feature>
<comment type="caution">
    <text evidence="3">The sequence shown here is derived from an EMBL/GenBank/DDBJ whole genome shotgun (WGS) entry which is preliminary data.</text>
</comment>
<feature type="chain" id="PRO_5018290875" description="DUF7872 domain-containing protein" evidence="1">
    <location>
        <begin position="21"/>
        <end position="394"/>
    </location>
</feature>